<name>A0ABM4BRX1_HYDVU</name>
<dbReference type="InterPro" id="IPR036259">
    <property type="entry name" value="MFS_trans_sf"/>
</dbReference>
<dbReference type="RefSeq" id="XP_065651889.1">
    <property type="nucleotide sequence ID" value="XM_065795817.1"/>
</dbReference>
<evidence type="ECO:0000256" key="3">
    <source>
        <dbReference type="ARBA" id="ARBA00022989"/>
    </source>
</evidence>
<feature type="domain" description="Major facilitator superfamily (MFS) profile" evidence="7">
    <location>
        <begin position="25"/>
        <end position="482"/>
    </location>
</feature>
<feature type="transmembrane region" description="Helical" evidence="6">
    <location>
        <begin position="334"/>
        <end position="358"/>
    </location>
</feature>
<evidence type="ECO:0000256" key="5">
    <source>
        <dbReference type="RuleBase" id="RU003346"/>
    </source>
</evidence>
<dbReference type="PROSITE" id="PS00216">
    <property type="entry name" value="SUGAR_TRANSPORT_1"/>
    <property type="match status" value="1"/>
</dbReference>
<feature type="transmembrane region" description="Helical" evidence="6">
    <location>
        <begin position="66"/>
        <end position="85"/>
    </location>
</feature>
<dbReference type="PROSITE" id="PS50850">
    <property type="entry name" value="MFS"/>
    <property type="match status" value="1"/>
</dbReference>
<dbReference type="NCBIfam" id="TIGR00879">
    <property type="entry name" value="SP"/>
    <property type="match status" value="1"/>
</dbReference>
<reference evidence="9 10" key="1">
    <citation type="submission" date="2025-05" db="UniProtKB">
        <authorList>
            <consortium name="RefSeq"/>
        </authorList>
    </citation>
    <scope>IDENTIFICATION</scope>
</reference>
<comment type="similarity">
    <text evidence="5">Belongs to the major facilitator superfamily. Sugar transporter (TC 2.A.1.1) family.</text>
</comment>
<dbReference type="PRINTS" id="PR00171">
    <property type="entry name" value="SUGRTRNSPORT"/>
</dbReference>
<dbReference type="InterPro" id="IPR050549">
    <property type="entry name" value="MFS_Trehalose_Transporter"/>
</dbReference>
<dbReference type="InterPro" id="IPR003663">
    <property type="entry name" value="Sugar/inositol_transpt"/>
</dbReference>
<protein>
    <submittedName>
        <fullName evidence="9 10">Facilitated trehalose transporter Tret1-like isoform X1</fullName>
    </submittedName>
</protein>
<evidence type="ECO:0000256" key="6">
    <source>
        <dbReference type="SAM" id="Phobius"/>
    </source>
</evidence>
<evidence type="ECO:0000256" key="2">
    <source>
        <dbReference type="ARBA" id="ARBA00022692"/>
    </source>
</evidence>
<organism evidence="8 9">
    <name type="scientific">Hydra vulgaris</name>
    <name type="common">Hydra</name>
    <name type="synonym">Hydra attenuata</name>
    <dbReference type="NCBI Taxonomy" id="6087"/>
    <lineage>
        <taxon>Eukaryota</taxon>
        <taxon>Metazoa</taxon>
        <taxon>Cnidaria</taxon>
        <taxon>Hydrozoa</taxon>
        <taxon>Hydroidolina</taxon>
        <taxon>Anthoathecata</taxon>
        <taxon>Aplanulata</taxon>
        <taxon>Hydridae</taxon>
        <taxon>Hydra</taxon>
    </lineage>
</organism>
<dbReference type="GeneID" id="136079662"/>
<feature type="transmembrane region" description="Helical" evidence="6">
    <location>
        <begin position="459"/>
        <end position="478"/>
    </location>
</feature>
<evidence type="ECO:0000313" key="8">
    <source>
        <dbReference type="Proteomes" id="UP001652625"/>
    </source>
</evidence>
<feature type="transmembrane region" description="Helical" evidence="6">
    <location>
        <begin position="26"/>
        <end position="46"/>
    </location>
</feature>
<keyword evidence="5" id="KW-0813">Transport</keyword>
<evidence type="ECO:0000313" key="9">
    <source>
        <dbReference type="RefSeq" id="XP_065651889.1"/>
    </source>
</evidence>
<dbReference type="PANTHER" id="PTHR48021:SF1">
    <property type="entry name" value="GH07001P-RELATED"/>
    <property type="match status" value="1"/>
</dbReference>
<keyword evidence="2 6" id="KW-0812">Transmembrane</keyword>
<gene>
    <name evidence="9 10" type="primary">LOC136079662</name>
</gene>
<evidence type="ECO:0000259" key="7">
    <source>
        <dbReference type="PROSITE" id="PS50850"/>
    </source>
</evidence>
<evidence type="ECO:0000313" key="10">
    <source>
        <dbReference type="RefSeq" id="XP_065651890.1"/>
    </source>
</evidence>
<feature type="transmembrane region" description="Helical" evidence="6">
    <location>
        <begin position="427"/>
        <end position="447"/>
    </location>
</feature>
<feature type="transmembrane region" description="Helical" evidence="6">
    <location>
        <begin position="92"/>
        <end position="109"/>
    </location>
</feature>
<dbReference type="PANTHER" id="PTHR48021">
    <property type="match status" value="1"/>
</dbReference>
<feature type="transmembrane region" description="Helical" evidence="6">
    <location>
        <begin position="391"/>
        <end position="415"/>
    </location>
</feature>
<dbReference type="InterPro" id="IPR005828">
    <property type="entry name" value="MFS_sugar_transport-like"/>
</dbReference>
<proteinExistence type="inferred from homology"/>
<feature type="transmembrane region" description="Helical" evidence="6">
    <location>
        <begin position="175"/>
        <end position="194"/>
    </location>
</feature>
<dbReference type="Pfam" id="PF00083">
    <property type="entry name" value="Sugar_tr"/>
    <property type="match status" value="1"/>
</dbReference>
<dbReference type="Proteomes" id="UP001652625">
    <property type="component" value="Chromosome 04"/>
</dbReference>
<dbReference type="PROSITE" id="PS00217">
    <property type="entry name" value="SUGAR_TRANSPORT_2"/>
    <property type="match status" value="1"/>
</dbReference>
<feature type="transmembrane region" description="Helical" evidence="6">
    <location>
        <begin position="148"/>
        <end position="169"/>
    </location>
</feature>
<dbReference type="SUPFAM" id="SSF103473">
    <property type="entry name" value="MFS general substrate transporter"/>
    <property type="match status" value="1"/>
</dbReference>
<dbReference type="RefSeq" id="XP_065651890.1">
    <property type="nucleotide sequence ID" value="XM_065795818.1"/>
</dbReference>
<feature type="transmembrane region" description="Helical" evidence="6">
    <location>
        <begin position="308"/>
        <end position="327"/>
    </location>
</feature>
<keyword evidence="8" id="KW-1185">Reference proteome</keyword>
<evidence type="ECO:0000256" key="4">
    <source>
        <dbReference type="ARBA" id="ARBA00023136"/>
    </source>
</evidence>
<sequence length="504" mass="57394">MTYDDDHTSLNASFSLSEDNEQFKTLFIAVVIASIASVCVGFSIGYTSPFNTEYTKFSNETLFASLLGIGAVVGLILGGFCLEYFGRKKGIMISALFYTPGWILIGYFPNRTNLYIGRMLTGVATGLCSLTVPIYIAEVSSFQYRGRLGVVNQIGITIGIFLAFLIGSYSNPKQSATAAFVIALLMEFLVLFIPESPRWLFAKKKRYEACKTLKWLRGSSYNVEDECIEIEHNLACKLYTEAYETVLNADLLNREQQPVAALNDFRTPGLYRPLLYGSFLMVFQQMCGINATMFFGQKIFHLSGVSKMPLAVYLTQVLITITTYFIVDKYGRRKLLMVGAFGMFICNLLLGVYFQIFIMPANNKTLESHFDNTEIKMLEISNVMFHDSYSWLAFTCFVLFIISYSIGWGALPLLLMSEIFPPRRRSFSCVIVLSVNWCFAFIVTYLFNNLVSFFQIQGALWLFSTFCLISIFFVCYFVPETKGKTLEEIEHYYQIYYGFRNYLN</sequence>
<feature type="transmembrane region" description="Helical" evidence="6">
    <location>
        <begin position="274"/>
        <end position="296"/>
    </location>
</feature>
<dbReference type="InterPro" id="IPR005829">
    <property type="entry name" value="Sugar_transporter_CS"/>
</dbReference>
<evidence type="ECO:0000256" key="1">
    <source>
        <dbReference type="ARBA" id="ARBA00004141"/>
    </source>
</evidence>
<accession>A0ABM4BRX1</accession>
<comment type="subcellular location">
    <subcellularLocation>
        <location evidence="1">Membrane</location>
        <topology evidence="1">Multi-pass membrane protein</topology>
    </subcellularLocation>
</comment>
<dbReference type="InterPro" id="IPR020846">
    <property type="entry name" value="MFS_dom"/>
</dbReference>
<dbReference type="Gene3D" id="1.20.1250.20">
    <property type="entry name" value="MFS general substrate transporter like domains"/>
    <property type="match status" value="1"/>
</dbReference>
<keyword evidence="4 6" id="KW-0472">Membrane</keyword>
<feature type="transmembrane region" description="Helical" evidence="6">
    <location>
        <begin position="115"/>
        <end position="136"/>
    </location>
</feature>
<keyword evidence="3 6" id="KW-1133">Transmembrane helix</keyword>